<dbReference type="EC" id="7.1.1.2" evidence="4 18"/>
<gene>
    <name evidence="20" type="primary">ND2</name>
</gene>
<evidence type="ECO:0000256" key="10">
    <source>
        <dbReference type="ARBA" id="ARBA00022967"/>
    </source>
</evidence>
<evidence type="ECO:0000256" key="5">
    <source>
        <dbReference type="ARBA" id="ARBA00021008"/>
    </source>
</evidence>
<keyword evidence="10 18" id="KW-1278">Translocase</keyword>
<evidence type="ECO:0000256" key="15">
    <source>
        <dbReference type="ARBA" id="ARBA00023128"/>
    </source>
</evidence>
<sequence length="341" mass="39492">MPFNPSFILFSSSLILGTLITITSNSWFAAWIGLEINLLSFIPLLISGSPLSSESALKYFLTQALASSSLLLTIMILYFLLSFNLMNYFSSPDFFMLLSLPLFLKAGVAPFHFWFPMIIEGMKWNNSFILLTWQKIAPFILLTYFINSSLFFITPILFSAYIGAIGGFNQTSLRKIMAFSSINHMSLNIIRYINKPISIYNLSPYLHPSHLLVILIFKNFNMNFISQTYSFPNMSFNLKLMIFLNFLSLGGLPPFLGFFPKWMIILSMIYFNMITLIFWMLMMSLLTLYFYSRISYSTFMFNFSEMKFYLFPNYHSSNLIIFMTSLSTLGLPLIMLINFFI</sequence>
<comment type="function">
    <text evidence="1">Core subunit of the mitochondrial membrane respiratory chain NADH dehydrogenase (Complex I) that is believed to belong to the minimal assembly required for catalysis. Complex I functions in the transfer of electrons from NADH to the respiratory chain. The immediate electron acceptor for the enzyme is believed to be ubiquinone.</text>
</comment>
<feature type="transmembrane region" description="Helical" evidence="18">
    <location>
        <begin position="319"/>
        <end position="340"/>
    </location>
</feature>
<comment type="function">
    <text evidence="18">Core subunit of the mitochondrial membrane respiratory chain NADH dehydrogenase (Complex I) which catalyzes electron transfer from NADH through the respiratory chain, using ubiquinone as an electron acceptor. Essential for the catalytic activity and assembly of complex I.</text>
</comment>
<dbReference type="InterPro" id="IPR050175">
    <property type="entry name" value="Complex_I_Subunit_2"/>
</dbReference>
<comment type="subcellular location">
    <subcellularLocation>
        <location evidence="2 18">Mitochondrion inner membrane</location>
        <topology evidence="2 18">Multi-pass membrane protein</topology>
    </subcellularLocation>
</comment>
<feature type="transmembrane region" description="Helical" evidence="18">
    <location>
        <begin position="94"/>
        <end position="115"/>
    </location>
</feature>
<evidence type="ECO:0000256" key="16">
    <source>
        <dbReference type="ARBA" id="ARBA00023136"/>
    </source>
</evidence>
<evidence type="ECO:0000256" key="1">
    <source>
        <dbReference type="ARBA" id="ARBA00003257"/>
    </source>
</evidence>
<keyword evidence="15 18" id="KW-0496">Mitochondrion</keyword>
<accession>A0A0B4IKE2</accession>
<feature type="transmembrane region" description="Helical" evidence="18">
    <location>
        <begin position="199"/>
        <end position="220"/>
    </location>
</feature>
<keyword evidence="6" id="KW-0813">Transport</keyword>
<evidence type="ECO:0000256" key="6">
    <source>
        <dbReference type="ARBA" id="ARBA00022448"/>
    </source>
</evidence>
<dbReference type="AlphaFoldDB" id="A0A0B4IKE2"/>
<evidence type="ECO:0000256" key="7">
    <source>
        <dbReference type="ARBA" id="ARBA00022660"/>
    </source>
</evidence>
<evidence type="ECO:0000313" key="20">
    <source>
        <dbReference type="EMBL" id="ADD83029.1"/>
    </source>
</evidence>
<dbReference type="GO" id="GO:0005743">
    <property type="term" value="C:mitochondrial inner membrane"/>
    <property type="evidence" value="ECO:0007669"/>
    <property type="project" value="UniProtKB-SubCell"/>
</dbReference>
<keyword evidence="12 18" id="KW-1133">Transmembrane helix</keyword>
<organism evidence="20">
    <name type="scientific">Habrophlebiodes zijinensis</name>
    <dbReference type="NCBI Taxonomy" id="289472"/>
    <lineage>
        <taxon>Eukaryota</taxon>
        <taxon>Metazoa</taxon>
        <taxon>Ecdysozoa</taxon>
        <taxon>Arthropoda</taxon>
        <taxon>Hexapoda</taxon>
        <taxon>Insecta</taxon>
        <taxon>Pterygota</taxon>
        <taxon>Palaeoptera</taxon>
        <taxon>Ephemeroptera</taxon>
        <taxon>Lanceolata</taxon>
        <taxon>Leptophlebiidae</taxon>
        <taxon>Leptophlebiinae</taxon>
        <taxon>Habrophlebiodes</taxon>
    </lineage>
</organism>
<evidence type="ECO:0000256" key="4">
    <source>
        <dbReference type="ARBA" id="ARBA00012944"/>
    </source>
</evidence>
<keyword evidence="9 18" id="KW-0999">Mitochondrion inner membrane</keyword>
<geneLocation type="mitochondrion" evidence="20"/>
<protein>
    <recommendedName>
        <fullName evidence="5 18">NADH-ubiquinone oxidoreductase chain 2</fullName>
        <ecNumber evidence="4 18">7.1.1.2</ecNumber>
    </recommendedName>
</protein>
<proteinExistence type="inferred from homology"/>
<keyword evidence="8 18" id="KW-0812">Transmembrane</keyword>
<evidence type="ECO:0000256" key="14">
    <source>
        <dbReference type="ARBA" id="ARBA00023075"/>
    </source>
</evidence>
<feature type="transmembrane region" description="Helical" evidence="18">
    <location>
        <begin position="7"/>
        <end position="22"/>
    </location>
</feature>
<feature type="transmembrane region" description="Helical" evidence="18">
    <location>
        <begin position="240"/>
        <end position="259"/>
    </location>
</feature>
<evidence type="ECO:0000256" key="3">
    <source>
        <dbReference type="ARBA" id="ARBA00007012"/>
    </source>
</evidence>
<evidence type="ECO:0000259" key="19">
    <source>
        <dbReference type="Pfam" id="PF00361"/>
    </source>
</evidence>
<keyword evidence="14 18" id="KW-0830">Ubiquinone</keyword>
<name>A0A0B4IKE2_9INSE</name>
<keyword evidence="7 18" id="KW-0679">Respiratory chain</keyword>
<feature type="domain" description="NADH:quinone oxidoreductase/Mrp antiporter transmembrane" evidence="19">
    <location>
        <begin position="24"/>
        <end position="287"/>
    </location>
</feature>
<evidence type="ECO:0000256" key="18">
    <source>
        <dbReference type="RuleBase" id="RU003403"/>
    </source>
</evidence>
<evidence type="ECO:0000256" key="12">
    <source>
        <dbReference type="ARBA" id="ARBA00022989"/>
    </source>
</evidence>
<keyword evidence="16 18" id="KW-0472">Membrane</keyword>
<dbReference type="EMBL" id="GU936203">
    <property type="protein sequence ID" value="ADD83029.1"/>
    <property type="molecule type" value="Genomic_DNA"/>
</dbReference>
<comment type="similarity">
    <text evidence="3 18">Belongs to the complex I subunit 2 family.</text>
</comment>
<feature type="transmembrane region" description="Helical" evidence="18">
    <location>
        <begin position="271"/>
        <end position="291"/>
    </location>
</feature>
<dbReference type="Pfam" id="PF00361">
    <property type="entry name" value="Proton_antipo_M"/>
    <property type="match status" value="1"/>
</dbReference>
<reference evidence="20" key="1">
    <citation type="submission" date="2010-02" db="EMBL/GenBank/DDBJ databases">
        <title>Molecular phylogenetics of Ephemeroptera based on complete mitochondrial genome of Baetis rutilocylindratus and Habrophlebiodes zijinensis.</title>
        <authorList>
            <person name="Chen P."/>
            <person name="Zhou C.-F."/>
        </authorList>
    </citation>
    <scope>NUCLEOTIDE SEQUENCE</scope>
</reference>
<comment type="catalytic activity">
    <reaction evidence="17 18">
        <text>a ubiquinone + NADH + 5 H(+)(in) = a ubiquinol + NAD(+) + 4 H(+)(out)</text>
        <dbReference type="Rhea" id="RHEA:29091"/>
        <dbReference type="Rhea" id="RHEA-COMP:9565"/>
        <dbReference type="Rhea" id="RHEA-COMP:9566"/>
        <dbReference type="ChEBI" id="CHEBI:15378"/>
        <dbReference type="ChEBI" id="CHEBI:16389"/>
        <dbReference type="ChEBI" id="CHEBI:17976"/>
        <dbReference type="ChEBI" id="CHEBI:57540"/>
        <dbReference type="ChEBI" id="CHEBI:57945"/>
        <dbReference type="EC" id="7.1.1.2"/>
    </reaction>
</comment>
<evidence type="ECO:0000256" key="8">
    <source>
        <dbReference type="ARBA" id="ARBA00022692"/>
    </source>
</evidence>
<dbReference type="PANTHER" id="PTHR46552">
    <property type="entry name" value="NADH-UBIQUINONE OXIDOREDUCTASE CHAIN 2"/>
    <property type="match status" value="1"/>
</dbReference>
<keyword evidence="13 18" id="KW-0520">NAD</keyword>
<evidence type="ECO:0000256" key="11">
    <source>
        <dbReference type="ARBA" id="ARBA00022982"/>
    </source>
</evidence>
<feature type="transmembrane region" description="Helical" evidence="18">
    <location>
        <begin position="59"/>
        <end position="82"/>
    </location>
</feature>
<evidence type="ECO:0000256" key="17">
    <source>
        <dbReference type="ARBA" id="ARBA00049551"/>
    </source>
</evidence>
<dbReference type="InterPro" id="IPR001750">
    <property type="entry name" value="ND/Mrp_TM"/>
</dbReference>
<dbReference type="GO" id="GO:0006120">
    <property type="term" value="P:mitochondrial electron transport, NADH to ubiquinone"/>
    <property type="evidence" value="ECO:0007669"/>
    <property type="project" value="InterPro"/>
</dbReference>
<dbReference type="GO" id="GO:0008137">
    <property type="term" value="F:NADH dehydrogenase (ubiquinone) activity"/>
    <property type="evidence" value="ECO:0007669"/>
    <property type="project" value="UniProtKB-EC"/>
</dbReference>
<evidence type="ECO:0000256" key="9">
    <source>
        <dbReference type="ARBA" id="ARBA00022792"/>
    </source>
</evidence>
<dbReference type="InterPro" id="IPR003917">
    <property type="entry name" value="NADH_UbQ_OxRdtase_chain2"/>
</dbReference>
<evidence type="ECO:0000256" key="2">
    <source>
        <dbReference type="ARBA" id="ARBA00004448"/>
    </source>
</evidence>
<dbReference type="PRINTS" id="PR01436">
    <property type="entry name" value="NADHDHGNASE2"/>
</dbReference>
<keyword evidence="11 18" id="KW-0249">Electron transport</keyword>
<dbReference type="PANTHER" id="PTHR46552:SF1">
    <property type="entry name" value="NADH-UBIQUINONE OXIDOREDUCTASE CHAIN 2"/>
    <property type="match status" value="1"/>
</dbReference>
<feature type="transmembrane region" description="Helical" evidence="18">
    <location>
        <begin position="152"/>
        <end position="169"/>
    </location>
</feature>
<evidence type="ECO:0000256" key="13">
    <source>
        <dbReference type="ARBA" id="ARBA00023027"/>
    </source>
</evidence>